<dbReference type="WBParaSite" id="Csp11.Scaffold17.g69.t1">
    <property type="protein sequence ID" value="Csp11.Scaffold17.g69.t1"/>
    <property type="gene ID" value="Csp11.Scaffold17.g69"/>
</dbReference>
<dbReference type="GO" id="GO:0051301">
    <property type="term" value="P:cell division"/>
    <property type="evidence" value="ECO:0007669"/>
    <property type="project" value="UniProtKB-KW"/>
</dbReference>
<dbReference type="GO" id="GO:0005737">
    <property type="term" value="C:cytoplasm"/>
    <property type="evidence" value="ECO:0007669"/>
    <property type="project" value="TreeGrafter"/>
</dbReference>
<dbReference type="AlphaFoldDB" id="A0A1I7SXL7"/>
<keyword evidence="7" id="KW-0131">Cell cycle</keyword>
<evidence type="ECO:0000256" key="6">
    <source>
        <dbReference type="ARBA" id="ARBA00022912"/>
    </source>
</evidence>
<evidence type="ECO:0000256" key="1">
    <source>
        <dbReference type="ARBA" id="ARBA00011065"/>
    </source>
</evidence>
<evidence type="ECO:0000256" key="7">
    <source>
        <dbReference type="ARBA" id="ARBA00023306"/>
    </source>
</evidence>
<evidence type="ECO:0000256" key="4">
    <source>
        <dbReference type="ARBA" id="ARBA00022776"/>
    </source>
</evidence>
<dbReference type="InterPro" id="IPR036873">
    <property type="entry name" value="Rhodanese-like_dom_sf"/>
</dbReference>
<dbReference type="Gene3D" id="3.40.250.10">
    <property type="entry name" value="Rhodanese-like domain"/>
    <property type="match status" value="1"/>
</dbReference>
<dbReference type="PROSITE" id="PS50206">
    <property type="entry name" value="RHODANESE_3"/>
    <property type="match status" value="1"/>
</dbReference>
<dbReference type="PANTHER" id="PTHR10828">
    <property type="entry name" value="M-PHASE INDUCER PHOSPHATASE DUAL SPECIFICITY PHOSPHATASE CDC25"/>
    <property type="match status" value="1"/>
</dbReference>
<evidence type="ECO:0000256" key="2">
    <source>
        <dbReference type="ARBA" id="ARBA00013064"/>
    </source>
</evidence>
<dbReference type="Pfam" id="PF00581">
    <property type="entry name" value="Rhodanese"/>
    <property type="match status" value="1"/>
</dbReference>
<comment type="catalytic activity">
    <reaction evidence="8">
        <text>O-phospho-L-tyrosyl-[protein] + H2O = L-tyrosyl-[protein] + phosphate</text>
        <dbReference type="Rhea" id="RHEA:10684"/>
        <dbReference type="Rhea" id="RHEA-COMP:10136"/>
        <dbReference type="Rhea" id="RHEA-COMP:20101"/>
        <dbReference type="ChEBI" id="CHEBI:15377"/>
        <dbReference type="ChEBI" id="CHEBI:43474"/>
        <dbReference type="ChEBI" id="CHEBI:46858"/>
        <dbReference type="ChEBI" id="CHEBI:61978"/>
        <dbReference type="EC" id="3.1.3.48"/>
    </reaction>
</comment>
<evidence type="ECO:0000313" key="11">
    <source>
        <dbReference type="Proteomes" id="UP000095282"/>
    </source>
</evidence>
<feature type="compositionally biased region" description="Basic and acidic residues" evidence="9">
    <location>
        <begin position="447"/>
        <end position="461"/>
    </location>
</feature>
<accession>A0A1I7SXL7</accession>
<evidence type="ECO:0000256" key="8">
    <source>
        <dbReference type="ARBA" id="ARBA00051722"/>
    </source>
</evidence>
<dbReference type="InterPro" id="IPR001763">
    <property type="entry name" value="Rhodanese-like_dom"/>
</dbReference>
<feature type="domain" description="Rhodanese" evidence="10">
    <location>
        <begin position="294"/>
        <end position="395"/>
    </location>
</feature>
<dbReference type="Proteomes" id="UP000095282">
    <property type="component" value="Unplaced"/>
</dbReference>
<dbReference type="GO" id="GO:0010971">
    <property type="term" value="P:positive regulation of G2/M transition of mitotic cell cycle"/>
    <property type="evidence" value="ECO:0007669"/>
    <property type="project" value="TreeGrafter"/>
</dbReference>
<keyword evidence="3" id="KW-0132">Cell division</keyword>
<reference evidence="12" key="1">
    <citation type="submission" date="2016-11" db="UniProtKB">
        <authorList>
            <consortium name="WormBaseParasite"/>
        </authorList>
    </citation>
    <scope>IDENTIFICATION</scope>
</reference>
<keyword evidence="4" id="KW-0498">Mitosis</keyword>
<evidence type="ECO:0000259" key="10">
    <source>
        <dbReference type="PROSITE" id="PS50206"/>
    </source>
</evidence>
<feature type="region of interest" description="Disordered" evidence="9">
    <location>
        <begin position="440"/>
        <end position="518"/>
    </location>
</feature>
<dbReference type="SUPFAM" id="SSF52821">
    <property type="entry name" value="Rhodanese/Cell cycle control phosphatase"/>
    <property type="match status" value="1"/>
</dbReference>
<dbReference type="FunFam" id="3.40.250.10:FF:000021">
    <property type="entry name" value="M-phase inducer phosphatase cdc-25.2"/>
    <property type="match status" value="1"/>
</dbReference>
<evidence type="ECO:0000313" key="12">
    <source>
        <dbReference type="WBParaSite" id="Csp11.Scaffold17.g69.t1"/>
    </source>
</evidence>
<comment type="similarity">
    <text evidence="1">Belongs to the MPI phosphatase family.</text>
</comment>
<protein>
    <recommendedName>
        <fullName evidence="2">protein-tyrosine-phosphatase</fullName>
        <ecNumber evidence="2">3.1.3.48</ecNumber>
    </recommendedName>
</protein>
<dbReference type="SMART" id="SM00450">
    <property type="entry name" value="RHOD"/>
    <property type="match status" value="1"/>
</dbReference>
<keyword evidence="11" id="KW-1185">Reference proteome</keyword>
<evidence type="ECO:0000256" key="9">
    <source>
        <dbReference type="SAM" id="MobiDB-lite"/>
    </source>
</evidence>
<proteinExistence type="inferred from homology"/>
<feature type="compositionally biased region" description="Polar residues" evidence="9">
    <location>
        <begin position="489"/>
        <end position="518"/>
    </location>
</feature>
<dbReference type="InterPro" id="IPR000751">
    <property type="entry name" value="MPI_Phosphatase"/>
</dbReference>
<dbReference type="PRINTS" id="PR00716">
    <property type="entry name" value="MPIPHPHTASE"/>
</dbReference>
<organism evidence="11 12">
    <name type="scientific">Caenorhabditis tropicalis</name>
    <dbReference type="NCBI Taxonomy" id="1561998"/>
    <lineage>
        <taxon>Eukaryota</taxon>
        <taxon>Metazoa</taxon>
        <taxon>Ecdysozoa</taxon>
        <taxon>Nematoda</taxon>
        <taxon>Chromadorea</taxon>
        <taxon>Rhabditida</taxon>
        <taxon>Rhabditina</taxon>
        <taxon>Rhabditomorpha</taxon>
        <taxon>Rhabditoidea</taxon>
        <taxon>Rhabditidae</taxon>
        <taxon>Peloderinae</taxon>
        <taxon>Caenorhabditis</taxon>
    </lineage>
</organism>
<dbReference type="PANTHER" id="PTHR10828:SF76">
    <property type="entry name" value="M-PHASE INDUCER PHOSPHATASE"/>
    <property type="match status" value="1"/>
</dbReference>
<dbReference type="GO" id="GO:0110032">
    <property type="term" value="P:positive regulation of G2/MI transition of meiotic cell cycle"/>
    <property type="evidence" value="ECO:0007669"/>
    <property type="project" value="TreeGrafter"/>
</dbReference>
<name>A0A1I7SXL7_9PELO</name>
<dbReference type="GO" id="GO:0004725">
    <property type="term" value="F:protein tyrosine phosphatase activity"/>
    <property type="evidence" value="ECO:0007669"/>
    <property type="project" value="UniProtKB-EC"/>
</dbReference>
<keyword evidence="5" id="KW-0378">Hydrolase</keyword>
<dbReference type="GO" id="GO:0005634">
    <property type="term" value="C:nucleus"/>
    <property type="evidence" value="ECO:0007669"/>
    <property type="project" value="TreeGrafter"/>
</dbReference>
<evidence type="ECO:0000256" key="3">
    <source>
        <dbReference type="ARBA" id="ARBA00022618"/>
    </source>
</evidence>
<dbReference type="GO" id="GO:0000086">
    <property type="term" value="P:G2/M transition of mitotic cell cycle"/>
    <property type="evidence" value="ECO:0007669"/>
    <property type="project" value="TreeGrafter"/>
</dbReference>
<evidence type="ECO:0000256" key="5">
    <source>
        <dbReference type="ARBA" id="ARBA00022801"/>
    </source>
</evidence>
<dbReference type="EC" id="3.1.3.48" evidence="2"/>
<dbReference type="STRING" id="1561998.A0A1I7SXL7"/>
<sequence length="518" mass="59873">MEYSIQKNIYIAMGDEDGTSRDSGICEMMDENTPVNFSSFITRTSSEESMDVEESNSRPGKILLRREKSSCQVRLFDTSPNTPVAPRPTLLVLRDLNRQGRDNGFQESDQTCLKRLWVPYNSEFEKMAKMSKRNESLHYKTENADGGDDDEEFMLETEKFHESQVVEMDEMGEAETSTESIPIRGRSPIKKSPTVFARPMAKGFRCKNAGISIHRLNVDKVKPIDMELAVECQMETESDENSLPREYDRNSIEDYHLVVKYSLPPVQLGSSSCFRRINAETLTQLLMDNPGEAFLQKYALIDCRYPFEFEGGHVKHAINFYDYDNAHVLFQAEKKRPQQRILIFYCEYSQKRGPSMANALRRLDRFDNFGNYPNVFFPEMYVLDKGYKGFFRETRQKPTQELCTPNSYVEMNHPDYTDILRTFTLHKRLRDLDNLPSTSTTLEEISEERKRNRSKSPEEGKLMPLQTTPAPRNPIKRFSSRRTLFVAESPTQFGRSDSVSEHNSPPTPRNLNLDITSP</sequence>
<keyword evidence="6" id="KW-0904">Protein phosphatase</keyword>